<dbReference type="PANTHER" id="PTHR11276:SF28">
    <property type="entry name" value="DNA POLYMERASE LAMBDA"/>
    <property type="match status" value="1"/>
</dbReference>
<feature type="domain" description="Helix-hairpin-helix DNA-binding motif class 1" evidence="17">
    <location>
        <begin position="75"/>
        <end position="94"/>
    </location>
</feature>
<dbReference type="Pfam" id="PF14791">
    <property type="entry name" value="DNA_pol_B_thumb"/>
    <property type="match status" value="1"/>
</dbReference>
<sequence length="296" mass="33046">DLTKFPGIGEDLAEKIITIVKTGELPLLKQTREKVPKALSDMMRIPDLGPKRVKILYDKLKIRSIADLKKAIKQGKVAGLEGFGEKTQEKIEQALKKFKSGAKKRLKLVDAEKIADPLVKFLQKIDGVKEVIVAGSFRRRKQTVGDLDILVTISKNSCAMQHLLKYDGIKSVVSQGETRATVKLHSGLQVDIRVVPQESYGAALLYFTGSQAHNIEVRKLAQQKNLKINEYGAFKGEKRIAGKTEKEIYKCVNLPYIEPELRENRGEIAAALKNKLPKLITLKDIQGDLHCHTNVS</sequence>
<dbReference type="InterPro" id="IPR002054">
    <property type="entry name" value="DNA-dir_DNA_pol_X"/>
</dbReference>
<dbReference type="Pfam" id="PF14520">
    <property type="entry name" value="HHH_5"/>
    <property type="match status" value="1"/>
</dbReference>
<keyword evidence="9" id="KW-0235">DNA replication</keyword>
<keyword evidence="11" id="KW-0915">Sodium</keyword>
<evidence type="ECO:0000256" key="16">
    <source>
        <dbReference type="ARBA" id="ARBA00045548"/>
    </source>
</evidence>
<evidence type="ECO:0000256" key="9">
    <source>
        <dbReference type="ARBA" id="ARBA00022705"/>
    </source>
</evidence>
<feature type="non-terminal residue" evidence="19">
    <location>
        <position position="1"/>
    </location>
</feature>
<comment type="subcellular location">
    <subcellularLocation>
        <location evidence="2">Cytoplasm</location>
    </subcellularLocation>
</comment>
<proteinExistence type="predicted"/>
<evidence type="ECO:0000256" key="2">
    <source>
        <dbReference type="ARBA" id="ARBA00004496"/>
    </source>
</evidence>
<dbReference type="AlphaFoldDB" id="X1AUY6"/>
<evidence type="ECO:0000259" key="18">
    <source>
        <dbReference type="SMART" id="SM00483"/>
    </source>
</evidence>
<dbReference type="InterPro" id="IPR022312">
    <property type="entry name" value="DNA_pol_X"/>
</dbReference>
<protein>
    <recommendedName>
        <fullName evidence="4">DNA polymerase beta</fullName>
        <ecNumber evidence="3">4.2.99.18</ecNumber>
    </recommendedName>
    <alternativeName>
        <fullName evidence="12">5'-deoxyribose-phosphate lyase</fullName>
    </alternativeName>
    <alternativeName>
        <fullName evidence="13">AP lyase</fullName>
    </alternativeName>
</protein>
<dbReference type="Gene3D" id="3.30.460.10">
    <property type="entry name" value="Beta Polymerase, domain 2"/>
    <property type="match status" value="1"/>
</dbReference>
<accession>X1AUY6</accession>
<evidence type="ECO:0000256" key="1">
    <source>
        <dbReference type="ARBA" id="ARBA00001946"/>
    </source>
</evidence>
<dbReference type="GO" id="GO:0003887">
    <property type="term" value="F:DNA-directed DNA polymerase activity"/>
    <property type="evidence" value="ECO:0007669"/>
    <property type="project" value="InterPro"/>
</dbReference>
<keyword evidence="5" id="KW-0488">Methylation</keyword>
<evidence type="ECO:0000256" key="11">
    <source>
        <dbReference type="ARBA" id="ARBA00023053"/>
    </source>
</evidence>
<evidence type="ECO:0000256" key="7">
    <source>
        <dbReference type="ARBA" id="ARBA00022679"/>
    </source>
</evidence>
<dbReference type="InterPro" id="IPR037160">
    <property type="entry name" value="DNA_Pol_thumb_sf"/>
</dbReference>
<dbReference type="InterPro" id="IPR002008">
    <property type="entry name" value="DNA_pol_X_beta-like"/>
</dbReference>
<evidence type="ECO:0000256" key="10">
    <source>
        <dbReference type="ARBA" id="ARBA00022843"/>
    </source>
</evidence>
<comment type="caution">
    <text evidence="19">The sequence shown here is derived from an EMBL/GenBank/DDBJ whole genome shotgun (WGS) entry which is preliminary data.</text>
</comment>
<feature type="domain" description="DNA-directed DNA polymerase X" evidence="18">
    <location>
        <begin position="1"/>
        <end position="263"/>
    </location>
</feature>
<comment type="cofactor">
    <cofactor evidence="1">
        <name>Mg(2+)</name>
        <dbReference type="ChEBI" id="CHEBI:18420"/>
    </cofactor>
</comment>
<evidence type="ECO:0000256" key="8">
    <source>
        <dbReference type="ARBA" id="ARBA00022695"/>
    </source>
</evidence>
<evidence type="ECO:0000256" key="6">
    <source>
        <dbReference type="ARBA" id="ARBA00022634"/>
    </source>
</evidence>
<evidence type="ECO:0000313" key="19">
    <source>
        <dbReference type="EMBL" id="GAG76063.1"/>
    </source>
</evidence>
<reference evidence="19" key="1">
    <citation type="journal article" date="2014" name="Front. Microbiol.">
        <title>High frequency of phylogenetically diverse reductive dehalogenase-homologous genes in deep subseafloor sedimentary metagenomes.</title>
        <authorList>
            <person name="Kawai M."/>
            <person name="Futagami T."/>
            <person name="Toyoda A."/>
            <person name="Takaki Y."/>
            <person name="Nishi S."/>
            <person name="Hori S."/>
            <person name="Arai W."/>
            <person name="Tsubouchi T."/>
            <person name="Morono Y."/>
            <person name="Uchiyama I."/>
            <person name="Ito T."/>
            <person name="Fujiyama A."/>
            <person name="Inagaki F."/>
            <person name="Takami H."/>
        </authorList>
    </citation>
    <scope>NUCLEOTIDE SEQUENCE</scope>
    <source>
        <strain evidence="19">Expedition CK06-06</strain>
    </source>
</reference>
<feature type="domain" description="Helix-hairpin-helix DNA-binding motif class 1" evidence="17">
    <location>
        <begin position="40"/>
        <end position="59"/>
    </location>
</feature>
<dbReference type="GO" id="GO:0006281">
    <property type="term" value="P:DNA repair"/>
    <property type="evidence" value="ECO:0007669"/>
    <property type="project" value="InterPro"/>
</dbReference>
<keyword evidence="6" id="KW-0237">DNA synthesis</keyword>
<dbReference type="SMART" id="SM00278">
    <property type="entry name" value="HhH1"/>
    <property type="match status" value="3"/>
</dbReference>
<dbReference type="PANTHER" id="PTHR11276">
    <property type="entry name" value="DNA POLYMERASE TYPE-X FAMILY MEMBER"/>
    <property type="match status" value="1"/>
</dbReference>
<dbReference type="EMBL" id="BART01018593">
    <property type="protein sequence ID" value="GAG76063.1"/>
    <property type="molecule type" value="Genomic_DNA"/>
</dbReference>
<evidence type="ECO:0000256" key="14">
    <source>
        <dbReference type="ARBA" id="ARBA00044632"/>
    </source>
</evidence>
<dbReference type="PRINTS" id="PR00870">
    <property type="entry name" value="DNAPOLXBETA"/>
</dbReference>
<dbReference type="CDD" id="cd00141">
    <property type="entry name" value="NT_POLXc"/>
    <property type="match status" value="1"/>
</dbReference>
<comment type="catalytic activity">
    <reaction evidence="15">
        <text>a 5'-end 2'-deoxyribose-2'-deoxyribonucleotide-DNA = (2E,4S)-4-hydroxypenten-2-al-5-phosphate + a 5'-end 5'-phospho-2'-deoxyribonucleoside-DNA + H(+)</text>
        <dbReference type="Rhea" id="RHEA:76255"/>
        <dbReference type="Rhea" id="RHEA-COMP:13180"/>
        <dbReference type="Rhea" id="RHEA-COMP:18657"/>
        <dbReference type="ChEBI" id="CHEBI:15378"/>
        <dbReference type="ChEBI" id="CHEBI:136412"/>
        <dbReference type="ChEBI" id="CHEBI:195194"/>
        <dbReference type="ChEBI" id="CHEBI:195195"/>
    </reaction>
</comment>
<dbReference type="GO" id="GO:0005737">
    <property type="term" value="C:cytoplasm"/>
    <property type="evidence" value="ECO:0007669"/>
    <property type="project" value="UniProtKB-SubCell"/>
</dbReference>
<comment type="catalytic activity">
    <reaction evidence="14">
        <text>2'-deoxyribonucleotide-(2'-deoxyribose 5'-phosphate)-2'-deoxyribonucleotide-DNA = a 3'-end 2'-deoxyribonucleotide-(2,3-dehydro-2,3-deoxyribose 5'-phosphate)-DNA + a 5'-end 5'-phospho-2'-deoxyribonucleoside-DNA + H(+)</text>
        <dbReference type="Rhea" id="RHEA:66592"/>
        <dbReference type="Rhea" id="RHEA-COMP:13180"/>
        <dbReference type="Rhea" id="RHEA-COMP:16897"/>
        <dbReference type="Rhea" id="RHEA-COMP:17067"/>
        <dbReference type="ChEBI" id="CHEBI:15378"/>
        <dbReference type="ChEBI" id="CHEBI:136412"/>
        <dbReference type="ChEBI" id="CHEBI:157695"/>
        <dbReference type="ChEBI" id="CHEBI:167181"/>
        <dbReference type="EC" id="4.2.99.18"/>
    </reaction>
</comment>
<dbReference type="EC" id="4.2.99.18" evidence="3"/>
<feature type="domain" description="Helix-hairpin-helix DNA-binding motif class 1" evidence="17">
    <location>
        <begin position="1"/>
        <end position="19"/>
    </location>
</feature>
<dbReference type="InterPro" id="IPR003583">
    <property type="entry name" value="Hlx-hairpin-Hlx_DNA-bd_motif"/>
</dbReference>
<evidence type="ECO:0000256" key="15">
    <source>
        <dbReference type="ARBA" id="ARBA00044678"/>
    </source>
</evidence>
<comment type="function">
    <text evidence="16">Repair polymerase that plays a key role in base-excision repair. During this process, the damaged base is excised by specific DNA glycosylases, the DNA backbone is nicked at the abasic site by an apurinic/apyrimidic (AP) endonuclease, and POLB removes 5'-deoxyribose-phosphate from the preincised AP site acting as a 5'-deoxyribose-phosphate lyase (5'-dRP lyase); through its DNA polymerase activity, it adds one nucleotide to the 3' end of the arising single-nucleotide gap. Conducts 'gap-filling' DNA synthesis in a stepwise distributive fashion rather than in a processive fashion as for other DNA polymerases. It is also able to cleave sugar-phosphate bonds 3' to an intact AP site, acting as an AP lyase.</text>
</comment>
<dbReference type="InterPro" id="IPR029398">
    <property type="entry name" value="PolB_thumb"/>
</dbReference>
<evidence type="ECO:0000256" key="4">
    <source>
        <dbReference type="ARBA" id="ARBA00020020"/>
    </source>
</evidence>
<keyword evidence="10" id="KW-0832">Ubl conjugation</keyword>
<feature type="non-terminal residue" evidence="19">
    <location>
        <position position="296"/>
    </location>
</feature>
<evidence type="ECO:0000256" key="13">
    <source>
        <dbReference type="ARBA" id="ARBA00035726"/>
    </source>
</evidence>
<evidence type="ECO:0000256" key="5">
    <source>
        <dbReference type="ARBA" id="ARBA00022481"/>
    </source>
</evidence>
<dbReference type="SUPFAM" id="SSF81301">
    <property type="entry name" value="Nucleotidyltransferase"/>
    <property type="match status" value="1"/>
</dbReference>
<dbReference type="SUPFAM" id="SSF158702">
    <property type="entry name" value="Sec63 N-terminal domain-like"/>
    <property type="match status" value="1"/>
</dbReference>
<name>X1AUY6_9ZZZZ</name>
<keyword evidence="8" id="KW-0548">Nucleotidyltransferase</keyword>
<evidence type="ECO:0000256" key="12">
    <source>
        <dbReference type="ARBA" id="ARBA00035717"/>
    </source>
</evidence>
<dbReference type="SMART" id="SM00483">
    <property type="entry name" value="POLXc"/>
    <property type="match status" value="1"/>
</dbReference>
<evidence type="ECO:0000256" key="3">
    <source>
        <dbReference type="ARBA" id="ARBA00012720"/>
    </source>
</evidence>
<dbReference type="Gene3D" id="1.10.150.20">
    <property type="entry name" value="5' to 3' exonuclease, C-terminal subdomain"/>
    <property type="match status" value="1"/>
</dbReference>
<dbReference type="Pfam" id="PF14792">
    <property type="entry name" value="DNA_pol_B_palm"/>
    <property type="match status" value="1"/>
</dbReference>
<dbReference type="GO" id="GO:0003677">
    <property type="term" value="F:DNA binding"/>
    <property type="evidence" value="ECO:0007669"/>
    <property type="project" value="InterPro"/>
</dbReference>
<gene>
    <name evidence="19" type="ORF">S01H4_35053</name>
</gene>
<dbReference type="InterPro" id="IPR028207">
    <property type="entry name" value="DNA_pol_B_palm_palm"/>
</dbReference>
<evidence type="ECO:0000259" key="17">
    <source>
        <dbReference type="SMART" id="SM00278"/>
    </source>
</evidence>
<keyword evidence="7" id="KW-0808">Transferase</keyword>
<dbReference type="InterPro" id="IPR043519">
    <property type="entry name" value="NT_sf"/>
</dbReference>
<dbReference type="Gene3D" id="3.30.210.10">
    <property type="entry name" value="DNA polymerase, thumb domain"/>
    <property type="match status" value="1"/>
</dbReference>
<dbReference type="GO" id="GO:0140078">
    <property type="term" value="F:class I DNA-(apurinic or apyrimidinic site) endonuclease activity"/>
    <property type="evidence" value="ECO:0007669"/>
    <property type="project" value="UniProtKB-EC"/>
</dbReference>
<organism evidence="19">
    <name type="scientific">marine sediment metagenome</name>
    <dbReference type="NCBI Taxonomy" id="412755"/>
    <lineage>
        <taxon>unclassified sequences</taxon>
        <taxon>metagenomes</taxon>
        <taxon>ecological metagenomes</taxon>
    </lineage>
</organism>